<dbReference type="EMBL" id="LSBH01000005">
    <property type="protein sequence ID" value="OAQ78373.1"/>
    <property type="molecule type" value="Genomic_DNA"/>
</dbReference>
<evidence type="ECO:0000313" key="3">
    <source>
        <dbReference type="Proteomes" id="UP000078240"/>
    </source>
</evidence>
<dbReference type="Proteomes" id="UP000078240">
    <property type="component" value="Unassembled WGS sequence"/>
</dbReference>
<sequence length="112" mass="12545">MALSVTQVYLLATGVEQEVARIHQRGGSLPTNTFCERWSGQMVMENCQLRLAQRSETATRGICKPPSKTATIDICPSNSDQSPCVLNDTYDAPITRRPPWRMFREVGCPLFI</sequence>
<protein>
    <submittedName>
        <fullName evidence="2">Uncharacterized protein</fullName>
    </submittedName>
</protein>
<dbReference type="AlphaFoldDB" id="A0A179GM32"/>
<name>A0A179GM32_PURLI</name>
<evidence type="ECO:0000313" key="1">
    <source>
        <dbReference type="EMBL" id="OAQ60840.1"/>
    </source>
</evidence>
<comment type="caution">
    <text evidence="2">The sequence shown here is derived from an EMBL/GenBank/DDBJ whole genome shotgun (WGS) entry which is preliminary data.</text>
</comment>
<organism evidence="2 3">
    <name type="scientific">Purpureocillium lilacinum</name>
    <name type="common">Paecilomyces lilacinus</name>
    <dbReference type="NCBI Taxonomy" id="33203"/>
    <lineage>
        <taxon>Eukaryota</taxon>
        <taxon>Fungi</taxon>
        <taxon>Dikarya</taxon>
        <taxon>Ascomycota</taxon>
        <taxon>Pezizomycotina</taxon>
        <taxon>Sordariomycetes</taxon>
        <taxon>Hypocreomycetidae</taxon>
        <taxon>Hypocreales</taxon>
        <taxon>Ophiocordycipitaceae</taxon>
        <taxon>Purpureocillium</taxon>
    </lineage>
</organism>
<accession>A0A179GM32</accession>
<proteinExistence type="predicted"/>
<reference evidence="2 3" key="1">
    <citation type="submission" date="2016-01" db="EMBL/GenBank/DDBJ databases">
        <title>Biosynthesis of antibiotic leucinostatins and their inhibition on Phytophthora in bio-control Purpureocillium lilacinum.</title>
        <authorList>
            <person name="Wang G."/>
            <person name="Liu Z."/>
            <person name="Lin R."/>
            <person name="Li E."/>
            <person name="Mao Z."/>
            <person name="Ling J."/>
            <person name="Yin W."/>
            <person name="Xie B."/>
        </authorList>
    </citation>
    <scope>NUCLEOTIDE SEQUENCE [LARGE SCALE GENOMIC DNA]</scope>
    <source>
        <strain evidence="2">PLBJ-1</strain>
        <strain evidence="1">PLFJ-1</strain>
    </source>
</reference>
<evidence type="ECO:0000313" key="2">
    <source>
        <dbReference type="EMBL" id="OAQ78373.1"/>
    </source>
</evidence>
<gene>
    <name evidence="2" type="ORF">VFPBJ_06494</name>
    <name evidence="1" type="ORF">VFPFJ_11495</name>
</gene>
<dbReference type="EMBL" id="LSBI01000040">
    <property type="protein sequence ID" value="OAQ60840.1"/>
    <property type="molecule type" value="Genomic_DNA"/>
</dbReference>
<dbReference type="Proteomes" id="UP000078340">
    <property type="component" value="Unassembled WGS sequence"/>
</dbReference>